<organism evidence="1 2">
    <name type="scientific">Dermacentor silvarum</name>
    <name type="common">Tick</name>
    <dbReference type="NCBI Taxonomy" id="543639"/>
    <lineage>
        <taxon>Eukaryota</taxon>
        <taxon>Metazoa</taxon>
        <taxon>Ecdysozoa</taxon>
        <taxon>Arthropoda</taxon>
        <taxon>Chelicerata</taxon>
        <taxon>Arachnida</taxon>
        <taxon>Acari</taxon>
        <taxon>Parasitiformes</taxon>
        <taxon>Ixodida</taxon>
        <taxon>Ixodoidea</taxon>
        <taxon>Ixodidae</taxon>
        <taxon>Rhipicephalinae</taxon>
        <taxon>Dermacentor</taxon>
    </lineage>
</organism>
<evidence type="ECO:0000313" key="2">
    <source>
        <dbReference type="Proteomes" id="UP000821865"/>
    </source>
</evidence>
<gene>
    <name evidence="1" type="ORF">HPB49_012902</name>
</gene>
<proteinExistence type="predicted"/>
<comment type="caution">
    <text evidence="1">The sequence shown here is derived from an EMBL/GenBank/DDBJ whole genome shotgun (WGS) entry which is preliminary data.</text>
</comment>
<name>A0ACB8DPE7_DERSI</name>
<protein>
    <submittedName>
        <fullName evidence="1">Uncharacterized protein</fullName>
    </submittedName>
</protein>
<accession>A0ACB8DPE7</accession>
<evidence type="ECO:0000313" key="1">
    <source>
        <dbReference type="EMBL" id="KAH7974248.1"/>
    </source>
</evidence>
<sequence length="337" mass="37383">MRQVCCFFNLASSLPPPNMSKVIQVMFEETQQKDATRPRAVLVLDVSDSMKDYNRLKTLKEAVDGFLLCLLDNVLELAIVTFSSAAEMAFGDALGLEYVTTQAYLSGYVGASSGDHNQKRIVINMLVMSQVRHLNSKPIVTLCEVSEQEFSDPHDAVIFVDVSKGDNVVLDASVMAMVINTQGLRCPIRLRDDGHDPDIMKHDGTYSGYFTQFTGQGRYSVMAYVDGDQKTRHAYRRPGFPPDAIVWDGNRHRVPSNEVPIRPAPANYIFKDTLLGDLEPTQPFQRVTGGASFKVTRTCGRVMFLLVASWTLELSKGTLRSTERLSSDSRGLGLALT</sequence>
<keyword evidence="2" id="KW-1185">Reference proteome</keyword>
<reference evidence="1" key="1">
    <citation type="submission" date="2020-05" db="EMBL/GenBank/DDBJ databases">
        <title>Large-scale comparative analyses of tick genomes elucidate their genetic diversity and vector capacities.</title>
        <authorList>
            <person name="Jia N."/>
            <person name="Wang J."/>
            <person name="Shi W."/>
            <person name="Du L."/>
            <person name="Sun Y."/>
            <person name="Zhan W."/>
            <person name="Jiang J."/>
            <person name="Wang Q."/>
            <person name="Zhang B."/>
            <person name="Ji P."/>
            <person name="Sakyi L.B."/>
            <person name="Cui X."/>
            <person name="Yuan T."/>
            <person name="Jiang B."/>
            <person name="Yang W."/>
            <person name="Lam T.T.-Y."/>
            <person name="Chang Q."/>
            <person name="Ding S."/>
            <person name="Wang X."/>
            <person name="Zhu J."/>
            <person name="Ruan X."/>
            <person name="Zhao L."/>
            <person name="Wei J."/>
            <person name="Que T."/>
            <person name="Du C."/>
            <person name="Cheng J."/>
            <person name="Dai P."/>
            <person name="Han X."/>
            <person name="Huang E."/>
            <person name="Gao Y."/>
            <person name="Liu J."/>
            <person name="Shao H."/>
            <person name="Ye R."/>
            <person name="Li L."/>
            <person name="Wei W."/>
            <person name="Wang X."/>
            <person name="Wang C."/>
            <person name="Yang T."/>
            <person name="Huo Q."/>
            <person name="Li W."/>
            <person name="Guo W."/>
            <person name="Chen H."/>
            <person name="Zhou L."/>
            <person name="Ni X."/>
            <person name="Tian J."/>
            <person name="Zhou Y."/>
            <person name="Sheng Y."/>
            <person name="Liu T."/>
            <person name="Pan Y."/>
            <person name="Xia L."/>
            <person name="Li J."/>
            <person name="Zhao F."/>
            <person name="Cao W."/>
        </authorList>
    </citation>
    <scope>NUCLEOTIDE SEQUENCE</scope>
    <source>
        <strain evidence="1">Dsil-2018</strain>
    </source>
</reference>
<dbReference type="EMBL" id="CM023479">
    <property type="protein sequence ID" value="KAH7974248.1"/>
    <property type="molecule type" value="Genomic_DNA"/>
</dbReference>
<dbReference type="Proteomes" id="UP000821865">
    <property type="component" value="Chromosome 10"/>
</dbReference>